<dbReference type="AlphaFoldDB" id="R7SGN8"/>
<protein>
    <submittedName>
        <fullName evidence="2">Uncharacterized protein</fullName>
    </submittedName>
</protein>
<feature type="signal peptide" evidence="1">
    <location>
        <begin position="1"/>
        <end position="22"/>
    </location>
</feature>
<dbReference type="GeneID" id="18840364"/>
<feature type="chain" id="PRO_5004444137" evidence="1">
    <location>
        <begin position="23"/>
        <end position="75"/>
    </location>
</feature>
<reference evidence="2 3" key="1">
    <citation type="journal article" date="2012" name="Science">
        <title>The Paleozoic origin of enzymatic lignin decomposition reconstructed from 31 fungal genomes.</title>
        <authorList>
            <person name="Floudas D."/>
            <person name="Binder M."/>
            <person name="Riley R."/>
            <person name="Barry K."/>
            <person name="Blanchette R.A."/>
            <person name="Henrissat B."/>
            <person name="Martinez A.T."/>
            <person name="Otillar R."/>
            <person name="Spatafora J.W."/>
            <person name="Yadav J.S."/>
            <person name="Aerts A."/>
            <person name="Benoit I."/>
            <person name="Boyd A."/>
            <person name="Carlson A."/>
            <person name="Copeland A."/>
            <person name="Coutinho P.M."/>
            <person name="de Vries R.P."/>
            <person name="Ferreira P."/>
            <person name="Findley K."/>
            <person name="Foster B."/>
            <person name="Gaskell J."/>
            <person name="Glotzer D."/>
            <person name="Gorecki P."/>
            <person name="Heitman J."/>
            <person name="Hesse C."/>
            <person name="Hori C."/>
            <person name="Igarashi K."/>
            <person name="Jurgens J.A."/>
            <person name="Kallen N."/>
            <person name="Kersten P."/>
            <person name="Kohler A."/>
            <person name="Kuees U."/>
            <person name="Kumar T.K.A."/>
            <person name="Kuo A."/>
            <person name="LaButti K."/>
            <person name="Larrondo L.F."/>
            <person name="Lindquist E."/>
            <person name="Ling A."/>
            <person name="Lombard V."/>
            <person name="Lucas S."/>
            <person name="Lundell T."/>
            <person name="Martin R."/>
            <person name="McLaughlin D.J."/>
            <person name="Morgenstern I."/>
            <person name="Morin E."/>
            <person name="Murat C."/>
            <person name="Nagy L.G."/>
            <person name="Nolan M."/>
            <person name="Ohm R.A."/>
            <person name="Patyshakuliyeva A."/>
            <person name="Rokas A."/>
            <person name="Ruiz-Duenas F.J."/>
            <person name="Sabat G."/>
            <person name="Salamov A."/>
            <person name="Samejima M."/>
            <person name="Schmutz J."/>
            <person name="Slot J.C."/>
            <person name="St John F."/>
            <person name="Stenlid J."/>
            <person name="Sun H."/>
            <person name="Sun S."/>
            <person name="Syed K."/>
            <person name="Tsang A."/>
            <person name="Wiebenga A."/>
            <person name="Young D."/>
            <person name="Pisabarro A."/>
            <person name="Eastwood D.C."/>
            <person name="Martin F."/>
            <person name="Cullen D."/>
            <person name="Grigoriev I.V."/>
            <person name="Hibbett D.S."/>
        </authorList>
    </citation>
    <scope>NUCLEOTIDE SEQUENCE [LARGE SCALE GENOMIC DNA]</scope>
    <source>
        <strain evidence="2 3">LYAD-421 SS1</strain>
    </source>
</reference>
<proteinExistence type="predicted"/>
<gene>
    <name evidence="2" type="ORF">DICSQDRAFT_176095</name>
</gene>
<sequence>MSYNALALSRILFVVRVVPVVTEYPMLEFVKDSKLEARLVRCPRADAQAIFVPNWAMKDGSCLSLRRWCYWSIEK</sequence>
<evidence type="ECO:0000313" key="3">
    <source>
        <dbReference type="Proteomes" id="UP000053319"/>
    </source>
</evidence>
<name>R7SGN8_DICSQ</name>
<dbReference type="EMBL" id="JH719810">
    <property type="protein sequence ID" value="EJF55316.1"/>
    <property type="molecule type" value="Genomic_DNA"/>
</dbReference>
<dbReference type="RefSeq" id="XP_007371945.1">
    <property type="nucleotide sequence ID" value="XM_007371883.1"/>
</dbReference>
<organism evidence="2 3">
    <name type="scientific">Dichomitus squalens (strain LYAD-421)</name>
    <name type="common">Western red white-rot fungus</name>
    <dbReference type="NCBI Taxonomy" id="732165"/>
    <lineage>
        <taxon>Eukaryota</taxon>
        <taxon>Fungi</taxon>
        <taxon>Dikarya</taxon>
        <taxon>Basidiomycota</taxon>
        <taxon>Agaricomycotina</taxon>
        <taxon>Agaricomycetes</taxon>
        <taxon>Polyporales</taxon>
        <taxon>Polyporaceae</taxon>
        <taxon>Dichomitus</taxon>
    </lineage>
</organism>
<accession>R7SGN8</accession>
<dbReference type="KEGG" id="dsq:DICSQDRAFT_176095"/>
<dbReference type="Proteomes" id="UP000053319">
    <property type="component" value="Unassembled WGS sequence"/>
</dbReference>
<evidence type="ECO:0000313" key="2">
    <source>
        <dbReference type="EMBL" id="EJF55316.1"/>
    </source>
</evidence>
<dbReference type="HOGENOM" id="CLU_2671023_0_0_1"/>
<evidence type="ECO:0000256" key="1">
    <source>
        <dbReference type="SAM" id="SignalP"/>
    </source>
</evidence>
<keyword evidence="1" id="KW-0732">Signal</keyword>